<organism evidence="1 2">
    <name type="scientific">Chitiniphilus purpureus</name>
    <dbReference type="NCBI Taxonomy" id="2981137"/>
    <lineage>
        <taxon>Bacteria</taxon>
        <taxon>Pseudomonadati</taxon>
        <taxon>Pseudomonadota</taxon>
        <taxon>Betaproteobacteria</taxon>
        <taxon>Neisseriales</taxon>
        <taxon>Chitinibacteraceae</taxon>
        <taxon>Chitiniphilus</taxon>
    </lineage>
</organism>
<protein>
    <submittedName>
        <fullName evidence="1">Uncharacterized protein</fullName>
    </submittedName>
</protein>
<dbReference type="EMBL" id="CP106753">
    <property type="protein sequence ID" value="UXY16366.1"/>
    <property type="molecule type" value="Genomic_DNA"/>
</dbReference>
<dbReference type="RefSeq" id="WP_263125826.1">
    <property type="nucleotide sequence ID" value="NZ_CP106753.1"/>
</dbReference>
<name>A0ABY6DPT9_9NEIS</name>
<evidence type="ECO:0000313" key="1">
    <source>
        <dbReference type="EMBL" id="UXY16366.1"/>
    </source>
</evidence>
<reference evidence="1" key="1">
    <citation type="submission" date="2022-10" db="EMBL/GenBank/DDBJ databases">
        <title>Chitiniphilus purpureus sp. nov., a novel chitin-degrading bacterium isolated from crawfish pond sediment.</title>
        <authorList>
            <person name="Li K."/>
        </authorList>
    </citation>
    <scope>NUCLEOTIDE SEQUENCE</scope>
    <source>
        <strain evidence="1">CD1</strain>
    </source>
</reference>
<proteinExistence type="predicted"/>
<accession>A0ABY6DPT9</accession>
<gene>
    <name evidence="1" type="ORF">N8I74_04925</name>
</gene>
<evidence type="ECO:0000313" key="2">
    <source>
        <dbReference type="Proteomes" id="UP001061302"/>
    </source>
</evidence>
<sequence length="97" mass="10901">MHVLAMGRIGIRLYARILTGEASHPQDLADHVVDEINCYLPQALPSEQQMLFQLACEIHDIFTDAFERVDDLAVRHEAIELVNELLSQTREFPGTGG</sequence>
<dbReference type="Proteomes" id="UP001061302">
    <property type="component" value="Chromosome"/>
</dbReference>
<keyword evidence="2" id="KW-1185">Reference proteome</keyword>